<dbReference type="InterPro" id="IPR021133">
    <property type="entry name" value="HEAT_type_2"/>
</dbReference>
<dbReference type="PANTHER" id="PTHR12697">
    <property type="entry name" value="PBS LYASE HEAT-LIKE PROTEIN"/>
    <property type="match status" value="1"/>
</dbReference>
<dbReference type="SUPFAM" id="SSF48371">
    <property type="entry name" value="ARM repeat"/>
    <property type="match status" value="2"/>
</dbReference>
<evidence type="ECO:0000256" key="2">
    <source>
        <dbReference type="ARBA" id="ARBA00045876"/>
    </source>
</evidence>
<dbReference type="AlphaFoldDB" id="A0A538SN08"/>
<name>A0A538SN08_UNCEI</name>
<keyword evidence="1" id="KW-0677">Repeat</keyword>
<gene>
    <name evidence="3" type="ORF">E6K74_11485</name>
</gene>
<dbReference type="PANTHER" id="PTHR12697:SF5">
    <property type="entry name" value="DEOXYHYPUSINE HYDROXYLASE"/>
    <property type="match status" value="1"/>
</dbReference>
<evidence type="ECO:0000313" key="3">
    <source>
        <dbReference type="EMBL" id="TMQ52758.1"/>
    </source>
</evidence>
<accession>A0A538SN08</accession>
<dbReference type="GO" id="GO:0016491">
    <property type="term" value="F:oxidoreductase activity"/>
    <property type="evidence" value="ECO:0007669"/>
    <property type="project" value="TreeGrafter"/>
</dbReference>
<evidence type="ECO:0000256" key="1">
    <source>
        <dbReference type="ARBA" id="ARBA00022737"/>
    </source>
</evidence>
<proteinExistence type="predicted"/>
<sequence>MIDYQALLVTLGLLLCIVALTTLAAIANKIYSNREEASKRNFLDRLRKNFLLLKTGIPDDRSEGMRQIVRALSGRWSEMAAEEVSQLELALRLEVIRSLEEAGVVARYLRDARSPMKWTRAHALRILGELKVPSSVPTLLKALEDRDSDVRNVAARSLGRMKLQAAEEALVELLGKHDQAVSARIAAICIEMGPRTAPLLIRTLREGTPKARFWAARILGEIKDARATRSLGDALTDKDADVRSAAVWALGMIADRASAALVEPLLQDSVWYVRAHAAEALGRIGDPNAVQPLAEALKDRSWWVRKNALDALVRLGEPAKPVLLRTLNGEDRFARDCAVEALMTLGMPLPETAVSDGGGS</sequence>
<dbReference type="InterPro" id="IPR016024">
    <property type="entry name" value="ARM-type_fold"/>
</dbReference>
<dbReference type="InterPro" id="IPR000357">
    <property type="entry name" value="HEAT"/>
</dbReference>
<dbReference type="Pfam" id="PF13646">
    <property type="entry name" value="HEAT_2"/>
    <property type="match status" value="2"/>
</dbReference>
<evidence type="ECO:0000313" key="4">
    <source>
        <dbReference type="Proteomes" id="UP000319829"/>
    </source>
</evidence>
<dbReference type="Gene3D" id="1.25.10.10">
    <property type="entry name" value="Leucine-rich Repeat Variant"/>
    <property type="match status" value="2"/>
</dbReference>
<dbReference type="SMART" id="SM00567">
    <property type="entry name" value="EZ_HEAT"/>
    <property type="match status" value="6"/>
</dbReference>
<protein>
    <submittedName>
        <fullName evidence="3">HEAT repeat domain-containing protein</fullName>
    </submittedName>
</protein>
<dbReference type="Proteomes" id="UP000319829">
    <property type="component" value="Unassembled WGS sequence"/>
</dbReference>
<reference evidence="3 4" key="1">
    <citation type="journal article" date="2019" name="Nat. Microbiol.">
        <title>Mediterranean grassland soil C-N compound turnover is dependent on rainfall and depth, and is mediated by genomically divergent microorganisms.</title>
        <authorList>
            <person name="Diamond S."/>
            <person name="Andeer P.F."/>
            <person name="Li Z."/>
            <person name="Crits-Christoph A."/>
            <person name="Burstein D."/>
            <person name="Anantharaman K."/>
            <person name="Lane K.R."/>
            <person name="Thomas B.C."/>
            <person name="Pan C."/>
            <person name="Northen T.R."/>
            <person name="Banfield J.F."/>
        </authorList>
    </citation>
    <scope>NUCLEOTIDE SEQUENCE [LARGE SCALE GENOMIC DNA]</scope>
    <source>
        <strain evidence="3">WS_4</strain>
    </source>
</reference>
<comment type="caution">
    <text evidence="3">The sequence shown here is derived from an EMBL/GenBank/DDBJ whole genome shotgun (WGS) entry which is preliminary data.</text>
</comment>
<dbReference type="PROSITE" id="PS50077">
    <property type="entry name" value="HEAT_REPEAT"/>
    <property type="match status" value="1"/>
</dbReference>
<dbReference type="Pfam" id="PF02985">
    <property type="entry name" value="HEAT"/>
    <property type="match status" value="1"/>
</dbReference>
<comment type="function">
    <text evidence="2">Catalyzes the hydroxylation of the N(6)-(4-aminobutyl)-L-lysine intermediate produced by deoxyhypusine synthase/DHPS on a critical lysine of the eukaryotic translation initiation factor 5A/eIF-5A. This is the second step of the post-translational modification of that lysine into an unusual amino acid residue named hypusine. Hypusination is unique to mature eIF-5A factor and is essential for its function.</text>
</comment>
<dbReference type="InterPro" id="IPR004155">
    <property type="entry name" value="PBS_lyase_HEAT"/>
</dbReference>
<dbReference type="EMBL" id="VBOU01000094">
    <property type="protein sequence ID" value="TMQ52758.1"/>
    <property type="molecule type" value="Genomic_DNA"/>
</dbReference>
<dbReference type="InterPro" id="IPR011989">
    <property type="entry name" value="ARM-like"/>
</dbReference>
<organism evidence="3 4">
    <name type="scientific">Eiseniibacteriota bacterium</name>
    <dbReference type="NCBI Taxonomy" id="2212470"/>
    <lineage>
        <taxon>Bacteria</taxon>
        <taxon>Candidatus Eiseniibacteriota</taxon>
    </lineage>
</organism>